<protein>
    <submittedName>
        <fullName evidence="5">Autolysin</fullName>
    </submittedName>
</protein>
<evidence type="ECO:0000256" key="3">
    <source>
        <dbReference type="ARBA" id="ARBA00023295"/>
    </source>
</evidence>
<dbReference type="EMBL" id="DXGJ01000004">
    <property type="protein sequence ID" value="HIW71063.1"/>
    <property type="molecule type" value="Genomic_DNA"/>
</dbReference>
<dbReference type="InterPro" id="IPR044081">
    <property type="entry name" value="DUF5776"/>
</dbReference>
<dbReference type="InterPro" id="IPR018077">
    <property type="entry name" value="Glyco_hydro_fam25_subgr"/>
</dbReference>
<name>A0A9D1QQS8_9LACO</name>
<keyword evidence="3" id="KW-0326">Glycosidase</keyword>
<gene>
    <name evidence="5" type="ORF">H9875_00400</name>
</gene>
<proteinExistence type="inferred from homology"/>
<accession>A0A9D1QQS8</accession>
<sequence>MSKIVIDVSGYQDSALSFFKTKKSQGAKSAIVKLTEETTYLNPKAGAQITNAYKTFDSVGAYHYFHGRGTAEAAYFLGWVKKMGLDKSTVLAIDVEDPGLPWATTSQVNVFLKYLISHGYKNVITYGPGSWFTSGRINRSQLVDKHIWVAAYGVNQPGVANANSWQFSSAWHGIDASYDFDGSLSGTKTKAKPKKASYWSDSGLFEVTAKVIYAYKGTDFKVKRRVHFKKGTTFYGDAVKYGSVYRIKTKMGYFTANKSMVKLVRKTK</sequence>
<dbReference type="SUPFAM" id="SSF51445">
    <property type="entry name" value="(Trans)glycosidases"/>
    <property type="match status" value="1"/>
</dbReference>
<dbReference type="InterPro" id="IPR017853">
    <property type="entry name" value="GH"/>
</dbReference>
<dbReference type="GO" id="GO:0009253">
    <property type="term" value="P:peptidoglycan catabolic process"/>
    <property type="evidence" value="ECO:0007669"/>
    <property type="project" value="InterPro"/>
</dbReference>
<reference evidence="5" key="1">
    <citation type="journal article" date="2021" name="PeerJ">
        <title>Extensive microbial diversity within the chicken gut microbiome revealed by metagenomics and culture.</title>
        <authorList>
            <person name="Gilroy R."/>
            <person name="Ravi A."/>
            <person name="Getino M."/>
            <person name="Pursley I."/>
            <person name="Horton D.L."/>
            <person name="Alikhan N.F."/>
            <person name="Baker D."/>
            <person name="Gharbi K."/>
            <person name="Hall N."/>
            <person name="Watson M."/>
            <person name="Adriaenssens E.M."/>
            <person name="Foster-Nyarko E."/>
            <person name="Jarju S."/>
            <person name="Secka A."/>
            <person name="Antonio M."/>
            <person name="Oren A."/>
            <person name="Chaudhuri R.R."/>
            <person name="La Ragione R."/>
            <person name="Hildebrand F."/>
            <person name="Pallen M.J."/>
        </authorList>
    </citation>
    <scope>NUCLEOTIDE SEQUENCE</scope>
    <source>
        <strain evidence="5">CHK173-259</strain>
    </source>
</reference>
<dbReference type="InterPro" id="IPR002053">
    <property type="entry name" value="Glyco_hydro_25"/>
</dbReference>
<dbReference type="PANTHER" id="PTHR34135:SF2">
    <property type="entry name" value="LYSOZYME"/>
    <property type="match status" value="1"/>
</dbReference>
<dbReference type="GO" id="GO:0003796">
    <property type="term" value="F:lysozyme activity"/>
    <property type="evidence" value="ECO:0007669"/>
    <property type="project" value="InterPro"/>
</dbReference>
<dbReference type="AlphaFoldDB" id="A0A9D1QQS8"/>
<dbReference type="Pfam" id="PF01183">
    <property type="entry name" value="Glyco_hydro_25"/>
    <property type="match status" value="1"/>
</dbReference>
<keyword evidence="2" id="KW-0378">Hydrolase</keyword>
<evidence type="ECO:0000259" key="4">
    <source>
        <dbReference type="Pfam" id="PF19087"/>
    </source>
</evidence>
<dbReference type="Gene3D" id="3.20.20.80">
    <property type="entry name" value="Glycosidases"/>
    <property type="match status" value="1"/>
</dbReference>
<comment type="similarity">
    <text evidence="1">Belongs to the glycosyl hydrolase 25 family.</text>
</comment>
<dbReference type="GO" id="GO:0016998">
    <property type="term" value="P:cell wall macromolecule catabolic process"/>
    <property type="evidence" value="ECO:0007669"/>
    <property type="project" value="InterPro"/>
</dbReference>
<feature type="domain" description="DUF5776" evidence="4">
    <location>
        <begin position="209"/>
        <end position="261"/>
    </location>
</feature>
<dbReference type="PROSITE" id="PS51904">
    <property type="entry name" value="GLYCOSYL_HYDROL_F25_2"/>
    <property type="match status" value="1"/>
</dbReference>
<evidence type="ECO:0000313" key="5">
    <source>
        <dbReference type="EMBL" id="HIW71063.1"/>
    </source>
</evidence>
<dbReference type="PANTHER" id="PTHR34135">
    <property type="entry name" value="LYSOZYME"/>
    <property type="match status" value="1"/>
</dbReference>
<evidence type="ECO:0000313" key="6">
    <source>
        <dbReference type="Proteomes" id="UP000886822"/>
    </source>
</evidence>
<dbReference type="Pfam" id="PF19087">
    <property type="entry name" value="DUF5776"/>
    <property type="match status" value="1"/>
</dbReference>
<evidence type="ECO:0000256" key="2">
    <source>
        <dbReference type="ARBA" id="ARBA00022801"/>
    </source>
</evidence>
<dbReference type="Proteomes" id="UP000886822">
    <property type="component" value="Unassembled WGS sequence"/>
</dbReference>
<dbReference type="GO" id="GO:0016052">
    <property type="term" value="P:carbohydrate catabolic process"/>
    <property type="evidence" value="ECO:0007669"/>
    <property type="project" value="TreeGrafter"/>
</dbReference>
<reference evidence="5" key="2">
    <citation type="submission" date="2021-04" db="EMBL/GenBank/DDBJ databases">
        <authorList>
            <person name="Gilroy R."/>
        </authorList>
    </citation>
    <scope>NUCLEOTIDE SEQUENCE</scope>
    <source>
        <strain evidence="5">CHK173-259</strain>
    </source>
</reference>
<organism evidence="5 6">
    <name type="scientific">Candidatus Levilactobacillus faecigallinarum</name>
    <dbReference type="NCBI Taxonomy" id="2838638"/>
    <lineage>
        <taxon>Bacteria</taxon>
        <taxon>Bacillati</taxon>
        <taxon>Bacillota</taxon>
        <taxon>Bacilli</taxon>
        <taxon>Lactobacillales</taxon>
        <taxon>Lactobacillaceae</taxon>
        <taxon>Levilactobacillus</taxon>
    </lineage>
</organism>
<comment type="caution">
    <text evidence="5">The sequence shown here is derived from an EMBL/GenBank/DDBJ whole genome shotgun (WGS) entry which is preliminary data.</text>
</comment>
<evidence type="ECO:0000256" key="1">
    <source>
        <dbReference type="ARBA" id="ARBA00010646"/>
    </source>
</evidence>
<dbReference type="SMART" id="SM00641">
    <property type="entry name" value="Glyco_25"/>
    <property type="match status" value="1"/>
</dbReference>